<dbReference type="STRING" id="6186.A0A183JUU1"/>
<name>A0A183JUU1_9TREM</name>
<evidence type="ECO:0000256" key="1">
    <source>
        <dbReference type="SAM" id="MobiDB-lite"/>
    </source>
</evidence>
<feature type="compositionally biased region" description="Low complexity" evidence="1">
    <location>
        <begin position="87"/>
        <end position="96"/>
    </location>
</feature>
<protein>
    <submittedName>
        <fullName evidence="4">Ovule protein</fullName>
    </submittedName>
</protein>
<organism evidence="4">
    <name type="scientific">Schistosoma curassoni</name>
    <dbReference type="NCBI Taxonomy" id="6186"/>
    <lineage>
        <taxon>Eukaryota</taxon>
        <taxon>Metazoa</taxon>
        <taxon>Spiralia</taxon>
        <taxon>Lophotrochozoa</taxon>
        <taxon>Platyhelminthes</taxon>
        <taxon>Trematoda</taxon>
        <taxon>Digenea</taxon>
        <taxon>Strigeidida</taxon>
        <taxon>Schistosomatoidea</taxon>
        <taxon>Schistosomatidae</taxon>
        <taxon>Schistosoma</taxon>
    </lineage>
</organism>
<accession>A0A183JUU1</accession>
<sequence>KSNSAECLPSVKQSLDSSFNQTIGKSGKQLGKHKIVKRQSSKSSLSDPSIEAVGDTGMKNKEKHSVDLQSQCLISKSIKKHRRLSEHSSYSTSSDSVELNNLRKSQKIGSSRGHQSLLQSSPDSPVSIIFATVFPLLHLLCNLLLF</sequence>
<dbReference type="WBParaSite" id="SCUD_0000648401-mRNA-1">
    <property type="protein sequence ID" value="SCUD_0000648401-mRNA-1"/>
    <property type="gene ID" value="SCUD_0000648401"/>
</dbReference>
<feature type="compositionally biased region" description="Polar residues" evidence="1">
    <location>
        <begin position="97"/>
        <end position="120"/>
    </location>
</feature>
<evidence type="ECO:0000313" key="4">
    <source>
        <dbReference type="WBParaSite" id="SCUD_0000648401-mRNA-1"/>
    </source>
</evidence>
<evidence type="ECO:0000313" key="2">
    <source>
        <dbReference type="EMBL" id="VDP04503.1"/>
    </source>
</evidence>
<gene>
    <name evidence="2" type="ORF">SCUD_LOCUS6484</name>
</gene>
<reference evidence="4" key="1">
    <citation type="submission" date="2016-06" db="UniProtKB">
        <authorList>
            <consortium name="WormBaseParasite"/>
        </authorList>
    </citation>
    <scope>IDENTIFICATION</scope>
</reference>
<evidence type="ECO:0000313" key="3">
    <source>
        <dbReference type="Proteomes" id="UP000279833"/>
    </source>
</evidence>
<dbReference type="AlphaFoldDB" id="A0A183JUU1"/>
<reference evidence="2 3" key="2">
    <citation type="submission" date="2018-11" db="EMBL/GenBank/DDBJ databases">
        <authorList>
            <consortium name="Pathogen Informatics"/>
        </authorList>
    </citation>
    <scope>NUCLEOTIDE SEQUENCE [LARGE SCALE GENOMIC DNA]</scope>
    <source>
        <strain evidence="2">Dakar</strain>
        <strain evidence="3">Dakar, Senegal</strain>
    </source>
</reference>
<dbReference type="Proteomes" id="UP000279833">
    <property type="component" value="Unassembled WGS sequence"/>
</dbReference>
<keyword evidence="3" id="KW-1185">Reference proteome</keyword>
<dbReference type="EMBL" id="UZAK01014611">
    <property type="protein sequence ID" value="VDP04503.1"/>
    <property type="molecule type" value="Genomic_DNA"/>
</dbReference>
<proteinExistence type="predicted"/>
<feature type="region of interest" description="Disordered" evidence="1">
    <location>
        <begin position="18"/>
        <end position="120"/>
    </location>
</feature>
<feature type="compositionally biased region" description="Basic residues" evidence="1">
    <location>
        <begin position="30"/>
        <end position="40"/>
    </location>
</feature>